<dbReference type="EMBL" id="BAABGT010000013">
    <property type="protein sequence ID" value="GAA4538621.1"/>
    <property type="molecule type" value="Genomic_DNA"/>
</dbReference>
<dbReference type="Proteomes" id="UP001501598">
    <property type="component" value="Unassembled WGS sequence"/>
</dbReference>
<evidence type="ECO:0000313" key="2">
    <source>
        <dbReference type="Proteomes" id="UP001501598"/>
    </source>
</evidence>
<gene>
    <name evidence="1" type="ORF">GCM10023175_08850</name>
</gene>
<dbReference type="PANTHER" id="PTHR42993:SF1">
    <property type="entry name" value="MAOC-LIKE DEHYDRATASE DOMAIN-CONTAINING PROTEIN"/>
    <property type="match status" value="1"/>
</dbReference>
<name>A0ABP8RGX8_9PSEU</name>
<comment type="caution">
    <text evidence="1">The sequence shown here is derived from an EMBL/GenBank/DDBJ whole genome shotgun (WGS) entry which is preliminary data.</text>
</comment>
<dbReference type="InterPro" id="IPR029069">
    <property type="entry name" value="HotDog_dom_sf"/>
</dbReference>
<protein>
    <submittedName>
        <fullName evidence="1">MaoC family dehydratase</fullName>
    </submittedName>
</protein>
<organism evidence="1 2">
    <name type="scientific">Pseudonocardia xishanensis</name>
    <dbReference type="NCBI Taxonomy" id="630995"/>
    <lineage>
        <taxon>Bacteria</taxon>
        <taxon>Bacillati</taxon>
        <taxon>Actinomycetota</taxon>
        <taxon>Actinomycetes</taxon>
        <taxon>Pseudonocardiales</taxon>
        <taxon>Pseudonocardiaceae</taxon>
        <taxon>Pseudonocardia</taxon>
    </lineage>
</organism>
<dbReference type="RefSeq" id="WP_345412951.1">
    <property type="nucleotide sequence ID" value="NZ_BAABGT010000013.1"/>
</dbReference>
<dbReference type="SUPFAM" id="SSF54637">
    <property type="entry name" value="Thioesterase/thiol ester dehydrase-isomerase"/>
    <property type="match status" value="1"/>
</dbReference>
<accession>A0ABP8RGX8</accession>
<dbReference type="Gene3D" id="3.10.129.10">
    <property type="entry name" value="Hotdog Thioesterase"/>
    <property type="match status" value="1"/>
</dbReference>
<evidence type="ECO:0000313" key="1">
    <source>
        <dbReference type="EMBL" id="GAA4538621.1"/>
    </source>
</evidence>
<dbReference type="PANTHER" id="PTHR42993">
    <property type="entry name" value="MAOC-LIKE DEHYDRATASE DOMAIN-CONTAINING PROTEIN"/>
    <property type="match status" value="1"/>
</dbReference>
<sequence>MSGPLRVSGAADLEAAAGKTLGPSPWQTVGPARAEAFAAATGGRTSTGEVAQFLTLSLVPRLLNRVRTVENVRMGVNYGVDGVRFPAAVRVGARVRGRARIVEVKRLPGDAVQVVTRVTVDFEHSAEPACVADLVVRYYFDVEAPSSHAPS</sequence>
<keyword evidence="2" id="KW-1185">Reference proteome</keyword>
<proteinExistence type="predicted"/>
<reference evidence="2" key="1">
    <citation type="journal article" date="2019" name="Int. J. Syst. Evol. Microbiol.">
        <title>The Global Catalogue of Microorganisms (GCM) 10K type strain sequencing project: providing services to taxonomists for standard genome sequencing and annotation.</title>
        <authorList>
            <consortium name="The Broad Institute Genomics Platform"/>
            <consortium name="The Broad Institute Genome Sequencing Center for Infectious Disease"/>
            <person name="Wu L."/>
            <person name="Ma J."/>
        </authorList>
    </citation>
    <scope>NUCLEOTIDE SEQUENCE [LARGE SCALE GENOMIC DNA]</scope>
    <source>
        <strain evidence="2">JCM 17906</strain>
    </source>
</reference>